<dbReference type="PROSITE" id="PS50032">
    <property type="entry name" value="KA1"/>
    <property type="match status" value="1"/>
</dbReference>
<evidence type="ECO:0000256" key="9">
    <source>
        <dbReference type="SAM" id="MobiDB-lite"/>
    </source>
</evidence>
<gene>
    <name evidence="11" type="ORF">BJ322DRAFT_997880</name>
</gene>
<keyword evidence="4" id="KW-0547">Nucleotide-binding</keyword>
<proteinExistence type="predicted"/>
<keyword evidence="12" id="KW-1185">Reference proteome</keyword>
<feature type="compositionally biased region" description="Polar residues" evidence="9">
    <location>
        <begin position="75"/>
        <end position="87"/>
    </location>
</feature>
<evidence type="ECO:0000256" key="8">
    <source>
        <dbReference type="ARBA" id="ARBA00048679"/>
    </source>
</evidence>
<feature type="domain" description="KA1" evidence="10">
    <location>
        <begin position="93"/>
        <end position="139"/>
    </location>
</feature>
<dbReference type="EMBL" id="WIUZ02000001">
    <property type="protein sequence ID" value="KAF9791971.1"/>
    <property type="molecule type" value="Genomic_DNA"/>
</dbReference>
<dbReference type="GO" id="GO:0004674">
    <property type="term" value="F:protein serine/threonine kinase activity"/>
    <property type="evidence" value="ECO:0007669"/>
    <property type="project" value="UniProtKB-KW"/>
</dbReference>
<keyword evidence="3" id="KW-0808">Transferase</keyword>
<keyword evidence="2" id="KW-0723">Serine/threonine-protein kinase</keyword>
<evidence type="ECO:0000256" key="4">
    <source>
        <dbReference type="ARBA" id="ARBA00022741"/>
    </source>
</evidence>
<dbReference type="OrthoDB" id="193931at2759"/>
<dbReference type="Gene3D" id="3.30.310.80">
    <property type="entry name" value="Kinase associated domain 1, KA1"/>
    <property type="match status" value="1"/>
</dbReference>
<accession>A0A9P6LC08</accession>
<reference evidence="11" key="2">
    <citation type="submission" date="2020-11" db="EMBL/GenBank/DDBJ databases">
        <authorList>
            <consortium name="DOE Joint Genome Institute"/>
            <person name="Kuo A."/>
            <person name="Miyauchi S."/>
            <person name="Kiss E."/>
            <person name="Drula E."/>
            <person name="Kohler A."/>
            <person name="Sanchez-Garcia M."/>
            <person name="Andreopoulos B."/>
            <person name="Barry K.W."/>
            <person name="Bonito G."/>
            <person name="Buee M."/>
            <person name="Carver A."/>
            <person name="Chen C."/>
            <person name="Cichocki N."/>
            <person name="Clum A."/>
            <person name="Culley D."/>
            <person name="Crous P.W."/>
            <person name="Fauchery L."/>
            <person name="Girlanda M."/>
            <person name="Hayes R."/>
            <person name="Keri Z."/>
            <person name="Labutti K."/>
            <person name="Lipzen A."/>
            <person name="Lombard V."/>
            <person name="Magnuson J."/>
            <person name="Maillard F."/>
            <person name="Morin E."/>
            <person name="Murat C."/>
            <person name="Nolan M."/>
            <person name="Ohm R."/>
            <person name="Pangilinan J."/>
            <person name="Pereira M."/>
            <person name="Perotto S."/>
            <person name="Peter M."/>
            <person name="Riley R."/>
            <person name="Sitrit Y."/>
            <person name="Stielow B."/>
            <person name="Szollosi G."/>
            <person name="Zifcakova L."/>
            <person name="Stursova M."/>
            <person name="Spatafora J.W."/>
            <person name="Tedersoo L."/>
            <person name="Vaario L.-M."/>
            <person name="Yamada A."/>
            <person name="Yan M."/>
            <person name="Wang P."/>
            <person name="Xu J."/>
            <person name="Bruns T."/>
            <person name="Baldrian P."/>
            <person name="Vilgalys R."/>
            <person name="Henrissat B."/>
            <person name="Grigoriev I.V."/>
            <person name="Hibbett D."/>
            <person name="Nagy L.G."/>
            <person name="Martin F.M."/>
        </authorList>
    </citation>
    <scope>NUCLEOTIDE SEQUENCE</scope>
    <source>
        <strain evidence="11">UH-Tt-Lm1</strain>
    </source>
</reference>
<dbReference type="EC" id="2.7.11.1" evidence="1"/>
<organism evidence="11 12">
    <name type="scientific">Thelephora terrestris</name>
    <dbReference type="NCBI Taxonomy" id="56493"/>
    <lineage>
        <taxon>Eukaryota</taxon>
        <taxon>Fungi</taxon>
        <taxon>Dikarya</taxon>
        <taxon>Basidiomycota</taxon>
        <taxon>Agaricomycotina</taxon>
        <taxon>Agaricomycetes</taxon>
        <taxon>Thelephorales</taxon>
        <taxon>Thelephoraceae</taxon>
        <taxon>Thelephora</taxon>
    </lineage>
</organism>
<reference evidence="11" key="1">
    <citation type="journal article" date="2020" name="Nat. Commun.">
        <title>Large-scale genome sequencing of mycorrhizal fungi provides insights into the early evolution of symbiotic traits.</title>
        <authorList>
            <person name="Miyauchi S."/>
            <person name="Kiss E."/>
            <person name="Kuo A."/>
            <person name="Drula E."/>
            <person name="Kohler A."/>
            <person name="Sanchez-Garcia M."/>
            <person name="Morin E."/>
            <person name="Andreopoulos B."/>
            <person name="Barry K.W."/>
            <person name="Bonito G."/>
            <person name="Buee M."/>
            <person name="Carver A."/>
            <person name="Chen C."/>
            <person name="Cichocki N."/>
            <person name="Clum A."/>
            <person name="Culley D."/>
            <person name="Crous P.W."/>
            <person name="Fauchery L."/>
            <person name="Girlanda M."/>
            <person name="Hayes R.D."/>
            <person name="Keri Z."/>
            <person name="LaButti K."/>
            <person name="Lipzen A."/>
            <person name="Lombard V."/>
            <person name="Magnuson J."/>
            <person name="Maillard F."/>
            <person name="Murat C."/>
            <person name="Nolan M."/>
            <person name="Ohm R.A."/>
            <person name="Pangilinan J."/>
            <person name="Pereira M.F."/>
            <person name="Perotto S."/>
            <person name="Peter M."/>
            <person name="Pfister S."/>
            <person name="Riley R."/>
            <person name="Sitrit Y."/>
            <person name="Stielow J.B."/>
            <person name="Szollosi G."/>
            <person name="Zifcakova L."/>
            <person name="Stursova M."/>
            <person name="Spatafora J.W."/>
            <person name="Tedersoo L."/>
            <person name="Vaario L.M."/>
            <person name="Yamada A."/>
            <person name="Yan M."/>
            <person name="Wang P."/>
            <person name="Xu J."/>
            <person name="Bruns T."/>
            <person name="Baldrian P."/>
            <person name="Vilgalys R."/>
            <person name="Dunand C."/>
            <person name="Henrissat B."/>
            <person name="Grigoriev I.V."/>
            <person name="Hibbett D."/>
            <person name="Nagy L.G."/>
            <person name="Martin F.M."/>
        </authorList>
    </citation>
    <scope>NUCLEOTIDE SEQUENCE</scope>
    <source>
        <strain evidence="11">UH-Tt-Lm1</strain>
    </source>
</reference>
<evidence type="ECO:0000313" key="12">
    <source>
        <dbReference type="Proteomes" id="UP000736335"/>
    </source>
</evidence>
<evidence type="ECO:0000256" key="5">
    <source>
        <dbReference type="ARBA" id="ARBA00022777"/>
    </source>
</evidence>
<dbReference type="Pfam" id="PF02149">
    <property type="entry name" value="KA1"/>
    <property type="match status" value="1"/>
</dbReference>
<comment type="catalytic activity">
    <reaction evidence="8">
        <text>L-seryl-[protein] + ATP = O-phospho-L-seryl-[protein] + ADP + H(+)</text>
        <dbReference type="Rhea" id="RHEA:17989"/>
        <dbReference type="Rhea" id="RHEA-COMP:9863"/>
        <dbReference type="Rhea" id="RHEA-COMP:11604"/>
        <dbReference type="ChEBI" id="CHEBI:15378"/>
        <dbReference type="ChEBI" id="CHEBI:29999"/>
        <dbReference type="ChEBI" id="CHEBI:30616"/>
        <dbReference type="ChEBI" id="CHEBI:83421"/>
        <dbReference type="ChEBI" id="CHEBI:456216"/>
        <dbReference type="EC" id="2.7.11.1"/>
    </reaction>
</comment>
<dbReference type="SUPFAM" id="SSF103243">
    <property type="entry name" value="KA1-like"/>
    <property type="match status" value="1"/>
</dbReference>
<sequence>MLSTAFPSASSSQYFGINVHQGAVDPSTVTSAPPTEVMKHVLGVLQGMGVVITEESKFRLRCVRPLRRDSDASDRTTASEGSTNSDTIYGDQSEDSGGEVRFSVELTEISGLKSTYSLDIRRLKGPLRSYKYMYDSLRE</sequence>
<evidence type="ECO:0000256" key="7">
    <source>
        <dbReference type="ARBA" id="ARBA00047899"/>
    </source>
</evidence>
<keyword evidence="6" id="KW-0067">ATP-binding</keyword>
<comment type="catalytic activity">
    <reaction evidence="7">
        <text>L-threonyl-[protein] + ATP = O-phospho-L-threonyl-[protein] + ADP + H(+)</text>
        <dbReference type="Rhea" id="RHEA:46608"/>
        <dbReference type="Rhea" id="RHEA-COMP:11060"/>
        <dbReference type="Rhea" id="RHEA-COMP:11605"/>
        <dbReference type="ChEBI" id="CHEBI:15378"/>
        <dbReference type="ChEBI" id="CHEBI:30013"/>
        <dbReference type="ChEBI" id="CHEBI:30616"/>
        <dbReference type="ChEBI" id="CHEBI:61977"/>
        <dbReference type="ChEBI" id="CHEBI:456216"/>
        <dbReference type="EC" id="2.7.11.1"/>
    </reaction>
</comment>
<dbReference type="Proteomes" id="UP000736335">
    <property type="component" value="Unassembled WGS sequence"/>
</dbReference>
<feature type="region of interest" description="Disordered" evidence="9">
    <location>
        <begin position="68"/>
        <end position="96"/>
    </location>
</feature>
<protein>
    <recommendedName>
        <fullName evidence="1">non-specific serine/threonine protein kinase</fullName>
        <ecNumber evidence="1">2.7.11.1</ecNumber>
    </recommendedName>
</protein>
<keyword evidence="5" id="KW-0418">Kinase</keyword>
<evidence type="ECO:0000259" key="10">
    <source>
        <dbReference type="PROSITE" id="PS50032"/>
    </source>
</evidence>
<dbReference type="InterPro" id="IPR001772">
    <property type="entry name" value="KA1_dom"/>
</dbReference>
<dbReference type="AlphaFoldDB" id="A0A9P6LC08"/>
<name>A0A9P6LC08_9AGAM</name>
<comment type="caution">
    <text evidence="11">The sequence shown here is derived from an EMBL/GenBank/DDBJ whole genome shotgun (WGS) entry which is preliminary data.</text>
</comment>
<dbReference type="InterPro" id="IPR028375">
    <property type="entry name" value="KA1/Ssp2_C"/>
</dbReference>
<evidence type="ECO:0000313" key="11">
    <source>
        <dbReference type="EMBL" id="KAF9791971.1"/>
    </source>
</evidence>
<evidence type="ECO:0000256" key="2">
    <source>
        <dbReference type="ARBA" id="ARBA00022527"/>
    </source>
</evidence>
<dbReference type="GO" id="GO:0005524">
    <property type="term" value="F:ATP binding"/>
    <property type="evidence" value="ECO:0007669"/>
    <property type="project" value="UniProtKB-KW"/>
</dbReference>
<evidence type="ECO:0000256" key="6">
    <source>
        <dbReference type="ARBA" id="ARBA00022840"/>
    </source>
</evidence>
<evidence type="ECO:0000256" key="1">
    <source>
        <dbReference type="ARBA" id="ARBA00012513"/>
    </source>
</evidence>
<evidence type="ECO:0000256" key="3">
    <source>
        <dbReference type="ARBA" id="ARBA00022679"/>
    </source>
</evidence>